<keyword evidence="1" id="KW-0812">Transmembrane</keyword>
<dbReference type="Pfam" id="PF13584">
    <property type="entry name" value="BatD"/>
    <property type="match status" value="2"/>
</dbReference>
<dbReference type="EMBL" id="JAIWJY010000001">
    <property type="protein sequence ID" value="MDE1205235.1"/>
    <property type="molecule type" value="Genomic_DNA"/>
</dbReference>
<accession>A0A9X4EMH9</accession>
<sequence length="587" mass="66099">MKLKVYISLLVSFITFTINAQDAALTATVSKNKLGVNQRLRIEFSINKQGADNFKEPNFTNFKIVGGPSQSVSQSWINGKVSFNQSYTYILQPKRKGEFNIPSASIEIDGKTIKSNPIKVIVLDAVDIPKNPNDPSYIAEQNIHLVAEISKSKPYVGEGIYVEYRLYFSDNVGIYDNAITEAPQYNGFWNQEIKRNGMPVKTGTYNGETYRYAVLHKALLIPTTSGKLTIDPMKMDIIVAVPTGRADFFGNVITRQVRKEFSSAKKIVNAQALPLKNKPEDFTGAVGEFSFDVSLSKNTLKANESSKIKVSVNGKGNLKLFELPKVETPKELEVYQPERKENVRITGTGLSGSVTDNYTVVPEFKGKYRIPKTSFSYFNPKEKVYQTITTDDLYVDVLEGKEIPTNSDANTVAKQEVKVTGSDFRYIQTNTNLQPVKTGDFFKSTLFYILLLLPILAIPVGIVIQKKKEERDSDVLGNKLRKADKLAKKYLSEAQKQLGNKEAFYEALERALHNYLKAKLGVETSDISREKITDLLADKNVNKETINSFIEVFNDCDFARYTPITNVQMKEEYEKAKQVITQLDRQL</sequence>
<evidence type="ECO:0000256" key="1">
    <source>
        <dbReference type="SAM" id="Phobius"/>
    </source>
</evidence>
<evidence type="ECO:0000313" key="3">
    <source>
        <dbReference type="EMBL" id="MDE1205235.1"/>
    </source>
</evidence>
<dbReference type="Proteomes" id="UP001149303">
    <property type="component" value="Unassembled WGS sequence"/>
</dbReference>
<reference evidence="3" key="1">
    <citation type="submission" date="2021-09" db="EMBL/GenBank/DDBJ databases">
        <authorList>
            <person name="Smyrli M."/>
        </authorList>
    </citation>
    <scope>NUCLEOTIDE SEQUENCE</scope>
    <source>
        <strain evidence="3">LAR25</strain>
    </source>
</reference>
<feature type="chain" id="PRO_5040957683" evidence="2">
    <location>
        <begin position="21"/>
        <end position="587"/>
    </location>
</feature>
<comment type="caution">
    <text evidence="3">The sequence shown here is derived from an EMBL/GenBank/DDBJ whole genome shotgun (WGS) entry which is preliminary data.</text>
</comment>
<evidence type="ECO:0000256" key="2">
    <source>
        <dbReference type="SAM" id="SignalP"/>
    </source>
</evidence>
<organism evidence="3 4">
    <name type="scientific">Tenacibaculum larymnensis</name>
    <dbReference type="NCBI Taxonomy" id="2878201"/>
    <lineage>
        <taxon>Bacteria</taxon>
        <taxon>Pseudomonadati</taxon>
        <taxon>Bacteroidota</taxon>
        <taxon>Flavobacteriia</taxon>
        <taxon>Flavobacteriales</taxon>
        <taxon>Flavobacteriaceae</taxon>
        <taxon>Tenacibaculum</taxon>
    </lineage>
</organism>
<keyword evidence="2" id="KW-0732">Signal</keyword>
<name>A0A9X4EMH9_9FLAO</name>
<dbReference type="PANTHER" id="PTHR40940">
    <property type="entry name" value="PROTEIN BATD-RELATED"/>
    <property type="match status" value="1"/>
</dbReference>
<feature type="signal peptide" evidence="2">
    <location>
        <begin position="1"/>
        <end position="20"/>
    </location>
</feature>
<dbReference type="InterPro" id="IPR025738">
    <property type="entry name" value="BatD"/>
</dbReference>
<gene>
    <name evidence="3" type="ORF">LCI24_00335</name>
</gene>
<dbReference type="AlphaFoldDB" id="A0A9X4EMH9"/>
<feature type="transmembrane region" description="Helical" evidence="1">
    <location>
        <begin position="445"/>
        <end position="464"/>
    </location>
</feature>
<proteinExistence type="predicted"/>
<keyword evidence="1" id="KW-1133">Transmembrane helix</keyword>
<dbReference type="RefSeq" id="WP_274638641.1">
    <property type="nucleotide sequence ID" value="NZ_JAIWJY010000001.1"/>
</dbReference>
<keyword evidence="4" id="KW-1185">Reference proteome</keyword>
<keyword evidence="1" id="KW-0472">Membrane</keyword>
<evidence type="ECO:0000313" key="4">
    <source>
        <dbReference type="Proteomes" id="UP001149303"/>
    </source>
</evidence>
<dbReference type="PANTHER" id="PTHR40940:SF2">
    <property type="entry name" value="BATD"/>
    <property type="match status" value="1"/>
</dbReference>
<protein>
    <submittedName>
        <fullName evidence="3">BatD family protein</fullName>
    </submittedName>
</protein>